<dbReference type="GO" id="GO:0016747">
    <property type="term" value="F:acyltransferase activity, transferring groups other than amino-acyl groups"/>
    <property type="evidence" value="ECO:0007669"/>
    <property type="project" value="InterPro"/>
</dbReference>
<accession>A0A8U0A6C9</accession>
<proteinExistence type="predicted"/>
<evidence type="ECO:0000313" key="2">
    <source>
        <dbReference type="EMBL" id="UPM44632.1"/>
    </source>
</evidence>
<dbReference type="Pfam" id="PF00583">
    <property type="entry name" value="Acetyltransf_1"/>
    <property type="match status" value="1"/>
</dbReference>
<dbReference type="PANTHER" id="PTHR43415:SF5">
    <property type="entry name" value="ACETYLTRANSFERASE"/>
    <property type="match status" value="1"/>
</dbReference>
<dbReference type="AlphaFoldDB" id="A0A8U0A6C9"/>
<keyword evidence="2" id="KW-0614">Plasmid</keyword>
<dbReference type="KEGG" id="haad:MW046_16445"/>
<dbReference type="PROSITE" id="PS51186">
    <property type="entry name" value="GNAT"/>
    <property type="match status" value="1"/>
</dbReference>
<name>A0A8U0A6C9_9EURY</name>
<dbReference type="InterPro" id="IPR016181">
    <property type="entry name" value="Acyl_CoA_acyltransferase"/>
</dbReference>
<organism evidence="2 3">
    <name type="scientific">Halocatena salina</name>
    <dbReference type="NCBI Taxonomy" id="2934340"/>
    <lineage>
        <taxon>Archaea</taxon>
        <taxon>Methanobacteriati</taxon>
        <taxon>Methanobacteriota</taxon>
        <taxon>Stenosarchaea group</taxon>
        <taxon>Halobacteria</taxon>
        <taxon>Halobacteriales</taxon>
        <taxon>Natronomonadaceae</taxon>
        <taxon>Halocatena</taxon>
    </lineage>
</organism>
<evidence type="ECO:0000313" key="3">
    <source>
        <dbReference type="Proteomes" id="UP000831768"/>
    </source>
</evidence>
<dbReference type="EMBL" id="CP096021">
    <property type="protein sequence ID" value="UPM44632.1"/>
    <property type="molecule type" value="Genomic_DNA"/>
</dbReference>
<reference evidence="2" key="1">
    <citation type="submission" date="2022-04" db="EMBL/GenBank/DDBJ databases">
        <title>Halocatena sp. nov., isolated from a salt lake.</title>
        <authorList>
            <person name="Cui H.-L."/>
        </authorList>
    </citation>
    <scope>NUCLEOTIDE SEQUENCE</scope>
    <source>
        <strain evidence="2">AD-1</strain>
        <plasmid evidence="2">unnamed2</plasmid>
    </source>
</reference>
<dbReference type="CDD" id="cd04301">
    <property type="entry name" value="NAT_SF"/>
    <property type="match status" value="1"/>
</dbReference>
<dbReference type="PANTHER" id="PTHR43415">
    <property type="entry name" value="SPERMIDINE N(1)-ACETYLTRANSFERASE"/>
    <property type="match status" value="1"/>
</dbReference>
<dbReference type="Gene3D" id="3.40.630.30">
    <property type="match status" value="1"/>
</dbReference>
<protein>
    <submittedName>
        <fullName evidence="2">GNAT family N-acetyltransferase</fullName>
    </submittedName>
</protein>
<dbReference type="SUPFAM" id="SSF55729">
    <property type="entry name" value="Acyl-CoA N-acyltransferases (Nat)"/>
    <property type="match status" value="1"/>
</dbReference>
<geneLocation type="plasmid" evidence="2 3">
    <name>unnamed2</name>
</geneLocation>
<dbReference type="GeneID" id="71929670"/>
<feature type="domain" description="N-acetyltransferase" evidence="1">
    <location>
        <begin position="4"/>
        <end position="170"/>
    </location>
</feature>
<sequence>MNSLRLRSATVADLLGVREWIDTPSALLQWAGPVFSYPLDEPQVRAHLAGTGQPSPTRRAFAAVDETGLVVGYLELDRIDSENRTASVSRVIVAPDARGEGYGAEMVRHVVTFGFDDLHLHRIGLRVFTFNDAALACYERVGFTHEGTLRDARHHDGEYWSLVQMSILDDEWEEVD</sequence>
<evidence type="ECO:0000259" key="1">
    <source>
        <dbReference type="PROSITE" id="PS51186"/>
    </source>
</evidence>
<keyword evidence="3" id="KW-1185">Reference proteome</keyword>
<dbReference type="RefSeq" id="WP_247995286.1">
    <property type="nucleotide sequence ID" value="NZ_CP096021.1"/>
</dbReference>
<gene>
    <name evidence="2" type="ORF">MW046_16445</name>
</gene>
<dbReference type="Proteomes" id="UP000831768">
    <property type="component" value="Plasmid unnamed2"/>
</dbReference>
<dbReference type="InterPro" id="IPR000182">
    <property type="entry name" value="GNAT_dom"/>
</dbReference>